<feature type="signal peptide" evidence="5">
    <location>
        <begin position="1"/>
        <end position="20"/>
    </location>
</feature>
<evidence type="ECO:0000256" key="5">
    <source>
        <dbReference type="SAM" id="SignalP"/>
    </source>
</evidence>
<name>A0A9W7BMU2_9STRA</name>
<organism evidence="7 8">
    <name type="scientific">Triparma strigata</name>
    <dbReference type="NCBI Taxonomy" id="1606541"/>
    <lineage>
        <taxon>Eukaryota</taxon>
        <taxon>Sar</taxon>
        <taxon>Stramenopiles</taxon>
        <taxon>Ochrophyta</taxon>
        <taxon>Bolidophyceae</taxon>
        <taxon>Parmales</taxon>
        <taxon>Triparmaceae</taxon>
        <taxon>Triparma</taxon>
    </lineage>
</organism>
<evidence type="ECO:0000256" key="3">
    <source>
        <dbReference type="PROSITE-ProRule" id="PRU00023"/>
    </source>
</evidence>
<proteinExistence type="predicted"/>
<evidence type="ECO:0000256" key="4">
    <source>
        <dbReference type="PROSITE-ProRule" id="PRU00277"/>
    </source>
</evidence>
<feature type="repeat" description="ANK" evidence="3">
    <location>
        <begin position="223"/>
        <end position="255"/>
    </location>
</feature>
<dbReference type="Gene3D" id="3.10.50.40">
    <property type="match status" value="1"/>
</dbReference>
<keyword evidence="1" id="KW-0677">Repeat</keyword>
<dbReference type="AlphaFoldDB" id="A0A9W7BMU2"/>
<protein>
    <recommendedName>
        <fullName evidence="4">peptidylprolyl isomerase</fullName>
        <ecNumber evidence="4">5.2.1.8</ecNumber>
    </recommendedName>
</protein>
<dbReference type="InterPro" id="IPR001179">
    <property type="entry name" value="PPIase_FKBP_dom"/>
</dbReference>
<feature type="repeat" description="ANK" evidence="3">
    <location>
        <begin position="257"/>
        <end position="289"/>
    </location>
</feature>
<dbReference type="GO" id="GO:0004842">
    <property type="term" value="F:ubiquitin-protein transferase activity"/>
    <property type="evidence" value="ECO:0007669"/>
    <property type="project" value="TreeGrafter"/>
</dbReference>
<dbReference type="PANTHER" id="PTHR24171">
    <property type="entry name" value="ANKYRIN REPEAT DOMAIN-CONTAINING PROTEIN 39-RELATED"/>
    <property type="match status" value="1"/>
</dbReference>
<dbReference type="SMART" id="SM00248">
    <property type="entry name" value="ANK"/>
    <property type="match status" value="3"/>
</dbReference>
<dbReference type="GO" id="GO:0003755">
    <property type="term" value="F:peptidyl-prolyl cis-trans isomerase activity"/>
    <property type="evidence" value="ECO:0007669"/>
    <property type="project" value="UniProtKB-KW"/>
</dbReference>
<dbReference type="PROSITE" id="PS50088">
    <property type="entry name" value="ANK_REPEAT"/>
    <property type="match status" value="2"/>
</dbReference>
<comment type="caution">
    <text evidence="7">The sequence shown here is derived from an EMBL/GenBank/DDBJ whole genome shotgun (WGS) entry which is preliminary data.</text>
</comment>
<dbReference type="Proteomes" id="UP001165085">
    <property type="component" value="Unassembled WGS sequence"/>
</dbReference>
<accession>A0A9W7BMU2</accession>
<gene>
    <name evidence="7" type="ORF">TrST_g2450</name>
</gene>
<dbReference type="GO" id="GO:0085020">
    <property type="term" value="P:protein K6-linked ubiquitination"/>
    <property type="evidence" value="ECO:0007669"/>
    <property type="project" value="TreeGrafter"/>
</dbReference>
<reference evidence="8" key="1">
    <citation type="journal article" date="2023" name="Commun. Biol.">
        <title>Genome analysis of Parmales, the sister group of diatoms, reveals the evolutionary specialization of diatoms from phago-mixotrophs to photoautotrophs.</title>
        <authorList>
            <person name="Ban H."/>
            <person name="Sato S."/>
            <person name="Yoshikawa S."/>
            <person name="Yamada K."/>
            <person name="Nakamura Y."/>
            <person name="Ichinomiya M."/>
            <person name="Sato N."/>
            <person name="Blanc-Mathieu R."/>
            <person name="Endo H."/>
            <person name="Kuwata A."/>
            <person name="Ogata H."/>
        </authorList>
    </citation>
    <scope>NUCLEOTIDE SEQUENCE [LARGE SCALE GENOMIC DNA]</scope>
    <source>
        <strain evidence="8">NIES 3701</strain>
    </source>
</reference>
<evidence type="ECO:0000256" key="2">
    <source>
        <dbReference type="ARBA" id="ARBA00023043"/>
    </source>
</evidence>
<dbReference type="PROSITE" id="PS50297">
    <property type="entry name" value="ANK_REP_REGION"/>
    <property type="match status" value="2"/>
</dbReference>
<dbReference type="PROSITE" id="PS50059">
    <property type="entry name" value="FKBP_PPIASE"/>
    <property type="match status" value="1"/>
</dbReference>
<dbReference type="InterPro" id="IPR046357">
    <property type="entry name" value="PPIase_dom_sf"/>
</dbReference>
<keyword evidence="4" id="KW-0697">Rotamase</keyword>
<dbReference type="EMBL" id="BRXY01000415">
    <property type="protein sequence ID" value="GMH93539.1"/>
    <property type="molecule type" value="Genomic_DNA"/>
</dbReference>
<dbReference type="EC" id="5.2.1.8" evidence="4"/>
<dbReference type="InterPro" id="IPR036770">
    <property type="entry name" value="Ankyrin_rpt-contain_sf"/>
</dbReference>
<evidence type="ECO:0000313" key="7">
    <source>
        <dbReference type="EMBL" id="GMH93539.1"/>
    </source>
</evidence>
<sequence>MISFLRLALYLHLLLHGVDSLELWSKQKLQYNTKSKPSGCLGVAKDGDEVRIEWSVSDADSKEKYNEGTLSFAIGGENTIGAMSQGLMGACVGEVRTILFPNQEDLGYSGDRGHVLYPLLGEEAMGDGIRNDAGKWLFAEVTLKQITEPVDFELFKHINDGEINRALKSLESPTMDIGMVDSTGQTPLMAAIAVQMVQVYAMILNSQPRNMSPAAYVNIAKSTGHTALFYAVNQPDPALVKALLKKGAEPDARLVNGGWTAMHFAAMLGNGDHLKIMLDFGGDPYSTTEDGRTIMDVLDLGDPELVTTHFKNKVMNMLNDAIDDLDEQGESALGAPGDEL</sequence>
<dbReference type="Gene3D" id="1.25.40.20">
    <property type="entry name" value="Ankyrin repeat-containing domain"/>
    <property type="match status" value="1"/>
</dbReference>
<keyword evidence="8" id="KW-1185">Reference proteome</keyword>
<keyword evidence="5" id="KW-0732">Signal</keyword>
<dbReference type="SUPFAM" id="SSF48403">
    <property type="entry name" value="Ankyrin repeat"/>
    <property type="match status" value="1"/>
</dbReference>
<dbReference type="PANTHER" id="PTHR24171:SF8">
    <property type="entry name" value="BRCA1-ASSOCIATED RING DOMAIN PROTEIN 1"/>
    <property type="match status" value="1"/>
</dbReference>
<keyword evidence="2 3" id="KW-0040">ANK repeat</keyword>
<evidence type="ECO:0000259" key="6">
    <source>
        <dbReference type="PROSITE" id="PS50059"/>
    </source>
</evidence>
<evidence type="ECO:0000256" key="1">
    <source>
        <dbReference type="ARBA" id="ARBA00022737"/>
    </source>
</evidence>
<dbReference type="Pfam" id="PF12796">
    <property type="entry name" value="Ank_2"/>
    <property type="match status" value="1"/>
</dbReference>
<evidence type="ECO:0000313" key="8">
    <source>
        <dbReference type="Proteomes" id="UP001165085"/>
    </source>
</evidence>
<dbReference type="Pfam" id="PF00254">
    <property type="entry name" value="FKBP_C"/>
    <property type="match status" value="1"/>
</dbReference>
<dbReference type="OrthoDB" id="4772757at2759"/>
<keyword evidence="4" id="KW-0413">Isomerase</keyword>
<comment type="catalytic activity">
    <reaction evidence="4">
        <text>[protein]-peptidylproline (omega=180) = [protein]-peptidylproline (omega=0)</text>
        <dbReference type="Rhea" id="RHEA:16237"/>
        <dbReference type="Rhea" id="RHEA-COMP:10747"/>
        <dbReference type="Rhea" id="RHEA-COMP:10748"/>
        <dbReference type="ChEBI" id="CHEBI:83833"/>
        <dbReference type="ChEBI" id="CHEBI:83834"/>
        <dbReference type="EC" id="5.2.1.8"/>
    </reaction>
</comment>
<feature type="chain" id="PRO_5040834751" description="peptidylprolyl isomerase" evidence="5">
    <location>
        <begin position="21"/>
        <end position="340"/>
    </location>
</feature>
<dbReference type="SUPFAM" id="SSF54534">
    <property type="entry name" value="FKBP-like"/>
    <property type="match status" value="1"/>
</dbReference>
<feature type="domain" description="PPIase FKBP-type" evidence="6">
    <location>
        <begin position="47"/>
        <end position="115"/>
    </location>
</feature>
<dbReference type="InterPro" id="IPR002110">
    <property type="entry name" value="Ankyrin_rpt"/>
</dbReference>